<keyword evidence="2" id="KW-1185">Reference proteome</keyword>
<evidence type="ECO:0000313" key="1">
    <source>
        <dbReference type="EMBL" id="MBC2888990.1"/>
    </source>
</evidence>
<dbReference type="InterPro" id="IPR019271">
    <property type="entry name" value="DUF2284_metal-binding"/>
</dbReference>
<gene>
    <name evidence="1" type="ORF">H7313_06460</name>
</gene>
<reference evidence="1 2" key="1">
    <citation type="submission" date="2020-08" db="EMBL/GenBank/DDBJ databases">
        <authorList>
            <person name="Liu C."/>
            <person name="Sun Q."/>
        </authorList>
    </citation>
    <scope>NUCLEOTIDE SEQUENCE [LARGE SCALE GENOMIC DNA]</scope>
    <source>
        <strain evidence="1 2">N22</strain>
    </source>
</reference>
<sequence length="188" mass="21136">MDSASLPHRIEMISSFVAIDEVTKKFVDVERFNALCKACRNFNAKWSCPPFDFEPLEYWAQYRQLEVTCAIVAFPPFDADKRPVAEIDAMKWAALAEAKRDLEDRLLEREREKPGSKALFPGSCSRCATPCKRALGRQCASPETLRFSIESLGGDVGLMQRELFGLDLVWANAGEIPLRYQLVGGLLS</sequence>
<dbReference type="Proteomes" id="UP000587396">
    <property type="component" value="Unassembled WGS sequence"/>
</dbReference>
<dbReference type="EMBL" id="JACMSE010000003">
    <property type="protein sequence ID" value="MBC2888990.1"/>
    <property type="molecule type" value="Genomic_DNA"/>
</dbReference>
<protein>
    <recommendedName>
        <fullName evidence="3">DUF2284 domain-containing protein</fullName>
    </recommendedName>
</protein>
<name>A0A842JIR9_9ACTN</name>
<dbReference type="RefSeq" id="WP_185904883.1">
    <property type="nucleotide sequence ID" value="NZ_JACMSE010000003.1"/>
</dbReference>
<dbReference type="Pfam" id="PF10050">
    <property type="entry name" value="DUF2284"/>
    <property type="match status" value="1"/>
</dbReference>
<comment type="caution">
    <text evidence="1">The sequence shown here is derived from an EMBL/GenBank/DDBJ whole genome shotgun (WGS) entry which is preliminary data.</text>
</comment>
<proteinExistence type="predicted"/>
<evidence type="ECO:0008006" key="3">
    <source>
        <dbReference type="Google" id="ProtNLM"/>
    </source>
</evidence>
<accession>A0A842JIR9</accession>
<dbReference type="AlphaFoldDB" id="A0A842JIR9"/>
<organism evidence="1 2">
    <name type="scientific">Gordonibacter massiliensis</name>
    <name type="common">ex Traore et al. 2017</name>
    <dbReference type="NCBI Taxonomy" id="1841863"/>
    <lineage>
        <taxon>Bacteria</taxon>
        <taxon>Bacillati</taxon>
        <taxon>Actinomycetota</taxon>
        <taxon>Coriobacteriia</taxon>
        <taxon>Eggerthellales</taxon>
        <taxon>Eggerthellaceae</taxon>
        <taxon>Gordonibacter</taxon>
    </lineage>
</organism>
<evidence type="ECO:0000313" key="2">
    <source>
        <dbReference type="Proteomes" id="UP000587396"/>
    </source>
</evidence>